<sequence length="568" mass="61196">MKTIYLLLFSILSCHLGAQSWQWGKRGGGDQAIGDLNWTERVRSIKTDSQGNVYAICPVSTPNLNIDGNPKTGYSNGNTYDFALVSFGCDGTYRWSKVIGGQYDDYIDGVQIDSQDNIFVSGRVIATPSGSSLVHFDDDLVLEQSPSNVNTFKRGMFLIKYDTNGQMQWMKMPQPEDISLAGNGQCQSLGLSTDNQGNSYWFTKLQPGLYANGAYAVTGTTSSYHILKYDGEGNFEGGIQISIAPNAQSETAVKMEVNHSTGTVYFAGYIYSLSGGAISFNGEPVTNDMYLVAYDSNGNFLWKKESSQNLNRGTGFTDIHINAAGDIYLSGGTGNGMAFDTYTFASGQPHNFPFVIKTNANGGLIWGTNASTLATSYAAGVTEGAVVGGFGSMTWNGITVASEPNTGYDVFMTRFNPATGEVTAIDTLLDDDGYSDFGTAVTKDLHGNFYVGGSFEHFLYVNSPTPMINDGPQTDFFIAKFGSSNCELAVEQYEKAHGSVYPNPASGILNVTDRENAAYVVYSLLGQIQSSGTVGKNGQIDIAPLAGGVYILKITMGDQVETFKFIKQ</sequence>
<name>A0A1G5HU14_9FLAO</name>
<protein>
    <submittedName>
        <fullName evidence="3">Por secretion system C-terminal sorting domain-containing protein</fullName>
    </submittedName>
</protein>
<dbReference type="InterPro" id="IPR052918">
    <property type="entry name" value="Motility_Chemotaxis_Reg"/>
</dbReference>
<keyword evidence="4" id="KW-1185">Reference proteome</keyword>
<dbReference type="RefSeq" id="WP_170826836.1">
    <property type="nucleotide sequence ID" value="NZ_FMVF01000008.1"/>
</dbReference>
<dbReference type="InterPro" id="IPR026444">
    <property type="entry name" value="Secre_tail"/>
</dbReference>
<dbReference type="PANTHER" id="PTHR35580:SF1">
    <property type="entry name" value="PHYTASE-LIKE DOMAIN-CONTAINING PROTEIN"/>
    <property type="match status" value="1"/>
</dbReference>
<dbReference type="AlphaFoldDB" id="A0A1G5HU14"/>
<reference evidence="3 4" key="1">
    <citation type="submission" date="2016-10" db="EMBL/GenBank/DDBJ databases">
        <authorList>
            <person name="de Groot N.N."/>
        </authorList>
    </citation>
    <scope>NUCLEOTIDE SEQUENCE [LARGE SCALE GENOMIC DNA]</scope>
    <source>
        <strain evidence="3 4">CGMCC 1.7031</strain>
    </source>
</reference>
<proteinExistence type="predicted"/>
<dbReference type="Pfam" id="PF18962">
    <property type="entry name" value="Por_Secre_tail"/>
    <property type="match status" value="1"/>
</dbReference>
<feature type="domain" description="Secretion system C-terminal sorting" evidence="2">
    <location>
        <begin position="500"/>
        <end position="566"/>
    </location>
</feature>
<dbReference type="PANTHER" id="PTHR35580">
    <property type="entry name" value="CELL SURFACE GLYCOPROTEIN (S-LAYER PROTEIN)-LIKE PROTEIN"/>
    <property type="match status" value="1"/>
</dbReference>
<evidence type="ECO:0000313" key="3">
    <source>
        <dbReference type="EMBL" id="SCY66959.1"/>
    </source>
</evidence>
<accession>A0A1G5HU14</accession>
<keyword evidence="1" id="KW-0732">Signal</keyword>
<evidence type="ECO:0000313" key="4">
    <source>
        <dbReference type="Proteomes" id="UP000199354"/>
    </source>
</evidence>
<evidence type="ECO:0000256" key="1">
    <source>
        <dbReference type="ARBA" id="ARBA00022729"/>
    </source>
</evidence>
<organism evidence="3 4">
    <name type="scientific">Flavobacterium caeni</name>
    <dbReference type="NCBI Taxonomy" id="490189"/>
    <lineage>
        <taxon>Bacteria</taxon>
        <taxon>Pseudomonadati</taxon>
        <taxon>Bacteroidota</taxon>
        <taxon>Flavobacteriia</taxon>
        <taxon>Flavobacteriales</taxon>
        <taxon>Flavobacteriaceae</taxon>
        <taxon>Flavobacterium</taxon>
    </lineage>
</organism>
<dbReference type="NCBIfam" id="TIGR04183">
    <property type="entry name" value="Por_Secre_tail"/>
    <property type="match status" value="1"/>
</dbReference>
<dbReference type="Proteomes" id="UP000199354">
    <property type="component" value="Unassembled WGS sequence"/>
</dbReference>
<dbReference type="EMBL" id="FMVF01000008">
    <property type="protein sequence ID" value="SCY66959.1"/>
    <property type="molecule type" value="Genomic_DNA"/>
</dbReference>
<dbReference type="STRING" id="490189.SAMN02927903_01994"/>
<gene>
    <name evidence="3" type="ORF">SAMN02927903_01994</name>
</gene>
<evidence type="ECO:0000259" key="2">
    <source>
        <dbReference type="Pfam" id="PF18962"/>
    </source>
</evidence>